<keyword evidence="2" id="KW-1185">Reference proteome</keyword>
<sequence>MLAAFLTFFGSHVYETGTFPRKSNNSLAADNRDPVRFRGPWYALGLSIHWPSNLSGSTERFQLQPKSMFSRLWTGSRYIFGAIICFIAVQPHGYLSSSGIHSLGRHVWISDSRQAHTKRRYLATKSSQVLGNNLLAPYTAPSADALLEPNTQLDMVCVRT</sequence>
<dbReference type="Proteomes" id="UP001338582">
    <property type="component" value="Chromosome 4"/>
</dbReference>
<name>A0AAX4HCD0_9ASCO</name>
<evidence type="ECO:0000313" key="1">
    <source>
        <dbReference type="EMBL" id="WPK26016.1"/>
    </source>
</evidence>
<proteinExistence type="predicted"/>
<evidence type="ECO:0000313" key="2">
    <source>
        <dbReference type="Proteomes" id="UP001338582"/>
    </source>
</evidence>
<dbReference type="AlphaFoldDB" id="A0AAX4HCD0"/>
<dbReference type="RefSeq" id="XP_062878398.1">
    <property type="nucleotide sequence ID" value="XM_063022328.1"/>
</dbReference>
<protein>
    <submittedName>
        <fullName evidence="1">Uncharacterized protein</fullName>
    </submittedName>
</protein>
<dbReference type="KEGG" id="asau:88174424"/>
<gene>
    <name evidence="1" type="ORF">PUMCH_003360</name>
</gene>
<organism evidence="1 2">
    <name type="scientific">Australozyma saopauloensis</name>
    <dbReference type="NCBI Taxonomy" id="291208"/>
    <lineage>
        <taxon>Eukaryota</taxon>
        <taxon>Fungi</taxon>
        <taxon>Dikarya</taxon>
        <taxon>Ascomycota</taxon>
        <taxon>Saccharomycotina</taxon>
        <taxon>Pichiomycetes</taxon>
        <taxon>Metschnikowiaceae</taxon>
        <taxon>Australozyma</taxon>
    </lineage>
</organism>
<dbReference type="GeneID" id="88174424"/>
<dbReference type="EMBL" id="CP138897">
    <property type="protein sequence ID" value="WPK26016.1"/>
    <property type="molecule type" value="Genomic_DNA"/>
</dbReference>
<reference evidence="1 2" key="1">
    <citation type="submission" date="2023-10" db="EMBL/GenBank/DDBJ databases">
        <title>Draft Genome Sequence of Candida saopaulonensis from a very Premature Infant with Sepsis.</title>
        <authorList>
            <person name="Ning Y."/>
            <person name="Dai R."/>
            <person name="Xiao M."/>
            <person name="Xu Y."/>
            <person name="Yan Q."/>
            <person name="Zhang L."/>
        </authorList>
    </citation>
    <scope>NUCLEOTIDE SEQUENCE [LARGE SCALE GENOMIC DNA]</scope>
    <source>
        <strain evidence="1 2">19XY460</strain>
    </source>
</reference>
<accession>A0AAX4HCD0</accession>